<dbReference type="SUPFAM" id="SSF69065">
    <property type="entry name" value="RNase III domain-like"/>
    <property type="match status" value="1"/>
</dbReference>
<evidence type="ECO:0000256" key="2">
    <source>
        <dbReference type="ARBA" id="ARBA00010183"/>
    </source>
</evidence>
<dbReference type="InterPro" id="IPR011907">
    <property type="entry name" value="RNase_III"/>
</dbReference>
<keyword evidence="9" id="KW-0819">tRNA processing</keyword>
<feature type="binding site" evidence="9">
    <location>
        <position position="122"/>
    </location>
    <ligand>
        <name>Mg(2+)</name>
        <dbReference type="ChEBI" id="CHEBI:18420"/>
    </ligand>
</feature>
<comment type="catalytic activity">
    <reaction evidence="1 9">
        <text>Endonucleolytic cleavage to 5'-phosphomonoester.</text>
        <dbReference type="EC" id="3.1.26.3"/>
    </reaction>
</comment>
<keyword evidence="9" id="KW-0460">Magnesium</keyword>
<dbReference type="PANTHER" id="PTHR11207">
    <property type="entry name" value="RIBONUCLEASE III"/>
    <property type="match status" value="1"/>
</dbReference>
<feature type="binding site" evidence="9">
    <location>
        <position position="46"/>
    </location>
    <ligand>
        <name>Mg(2+)</name>
        <dbReference type="ChEBI" id="CHEBI:18420"/>
    </ligand>
</feature>
<accession>A0A1G2K8R4</accession>
<keyword evidence="7 9" id="KW-0378">Hydrolase</keyword>
<feature type="domain" description="DRBM" evidence="10">
    <location>
        <begin position="160"/>
        <end position="229"/>
    </location>
</feature>
<dbReference type="PROSITE" id="PS50142">
    <property type="entry name" value="RNASE_3_2"/>
    <property type="match status" value="1"/>
</dbReference>
<evidence type="ECO:0000256" key="8">
    <source>
        <dbReference type="ARBA" id="ARBA00022884"/>
    </source>
</evidence>
<dbReference type="GO" id="GO:0008033">
    <property type="term" value="P:tRNA processing"/>
    <property type="evidence" value="ECO:0007669"/>
    <property type="project" value="UniProtKB-KW"/>
</dbReference>
<evidence type="ECO:0000256" key="4">
    <source>
        <dbReference type="ARBA" id="ARBA00022664"/>
    </source>
</evidence>
<reference evidence="12 13" key="1">
    <citation type="journal article" date="2016" name="Nat. Commun.">
        <title>Thousands of microbial genomes shed light on interconnected biogeochemical processes in an aquifer system.</title>
        <authorList>
            <person name="Anantharaman K."/>
            <person name="Brown C.T."/>
            <person name="Hug L.A."/>
            <person name="Sharon I."/>
            <person name="Castelle C.J."/>
            <person name="Probst A.J."/>
            <person name="Thomas B.C."/>
            <person name="Singh A."/>
            <person name="Wilkins M.J."/>
            <person name="Karaoz U."/>
            <person name="Brodie E.L."/>
            <person name="Williams K.H."/>
            <person name="Hubbard S.S."/>
            <person name="Banfield J.F."/>
        </authorList>
    </citation>
    <scope>NUCLEOTIDE SEQUENCE [LARGE SCALE GENOMIC DNA]</scope>
</reference>
<evidence type="ECO:0000259" key="10">
    <source>
        <dbReference type="PROSITE" id="PS50137"/>
    </source>
</evidence>
<dbReference type="PROSITE" id="PS50137">
    <property type="entry name" value="DS_RBD"/>
    <property type="match status" value="1"/>
</dbReference>
<organism evidence="12 13">
    <name type="scientific">Candidatus Sungbacteria bacterium RIFCSPHIGHO2_01_FULL_50_25</name>
    <dbReference type="NCBI Taxonomy" id="1802265"/>
    <lineage>
        <taxon>Bacteria</taxon>
        <taxon>Candidatus Sungiibacteriota</taxon>
    </lineage>
</organism>
<comment type="subunit">
    <text evidence="9">Homodimer.</text>
</comment>
<keyword evidence="6 9" id="KW-0255">Endonuclease</keyword>
<dbReference type="HAMAP" id="MF_00104">
    <property type="entry name" value="RNase_III"/>
    <property type="match status" value="1"/>
</dbReference>
<protein>
    <recommendedName>
        <fullName evidence="9">Ribonuclease 3</fullName>
        <ecNumber evidence="9">3.1.26.3</ecNumber>
    </recommendedName>
    <alternativeName>
        <fullName evidence="9">Ribonuclease III</fullName>
        <shortName evidence="9">RNase III</shortName>
    </alternativeName>
</protein>
<keyword evidence="4 9" id="KW-0507">mRNA processing</keyword>
<keyword evidence="9" id="KW-0963">Cytoplasm</keyword>
<dbReference type="SUPFAM" id="SSF54768">
    <property type="entry name" value="dsRNA-binding domain-like"/>
    <property type="match status" value="1"/>
</dbReference>
<keyword evidence="9" id="KW-0479">Metal-binding</keyword>
<keyword evidence="5 9" id="KW-0540">Nuclease</keyword>
<sequence>MNNLSRLEEVLGVTFENKDYLQQALTHRSYLNENPNSRLGQNERLEFLGDAVLELVVTQDLYERFPDKPEGELTSFRAALVNSKMLSDVAVFLGLNEFLLLSRGEAKDVGRARQFILANTFEALVGAIYLDKGYEAAREFILRVLMPQLENVLTNKLYKDPKSLFQEEAQDRVGVTPTYEVLDEWGPDHDKHFVVGVYLGNELIAKGEGPSKQIAQEAAARAGLHEKGWL</sequence>
<dbReference type="CDD" id="cd00593">
    <property type="entry name" value="RIBOc"/>
    <property type="match status" value="1"/>
</dbReference>
<dbReference type="AlphaFoldDB" id="A0A1G2K8R4"/>
<dbReference type="GO" id="GO:0004525">
    <property type="term" value="F:ribonuclease III activity"/>
    <property type="evidence" value="ECO:0007669"/>
    <property type="project" value="UniProtKB-UniRule"/>
</dbReference>
<dbReference type="InterPro" id="IPR036389">
    <property type="entry name" value="RNase_III_sf"/>
</dbReference>
<evidence type="ECO:0000256" key="7">
    <source>
        <dbReference type="ARBA" id="ARBA00022801"/>
    </source>
</evidence>
<evidence type="ECO:0000256" key="1">
    <source>
        <dbReference type="ARBA" id="ARBA00000109"/>
    </source>
</evidence>
<name>A0A1G2K8R4_9BACT</name>
<dbReference type="GO" id="GO:0010468">
    <property type="term" value="P:regulation of gene expression"/>
    <property type="evidence" value="ECO:0007669"/>
    <property type="project" value="TreeGrafter"/>
</dbReference>
<dbReference type="GO" id="GO:0006364">
    <property type="term" value="P:rRNA processing"/>
    <property type="evidence" value="ECO:0007669"/>
    <property type="project" value="UniProtKB-UniRule"/>
</dbReference>
<evidence type="ECO:0000259" key="11">
    <source>
        <dbReference type="PROSITE" id="PS50142"/>
    </source>
</evidence>
<dbReference type="Proteomes" id="UP000178574">
    <property type="component" value="Unassembled WGS sequence"/>
</dbReference>
<feature type="active site" evidence="9">
    <location>
        <position position="122"/>
    </location>
</feature>
<dbReference type="SMART" id="SM00358">
    <property type="entry name" value="DSRM"/>
    <property type="match status" value="1"/>
</dbReference>
<keyword evidence="8 9" id="KW-0694">RNA-binding</keyword>
<evidence type="ECO:0000313" key="13">
    <source>
        <dbReference type="Proteomes" id="UP000178574"/>
    </source>
</evidence>
<comment type="subcellular location">
    <subcellularLocation>
        <location evidence="9">Cytoplasm</location>
    </subcellularLocation>
</comment>
<comment type="cofactor">
    <cofactor evidence="9">
        <name>Mg(2+)</name>
        <dbReference type="ChEBI" id="CHEBI:18420"/>
    </cofactor>
</comment>
<dbReference type="GO" id="GO:0006397">
    <property type="term" value="P:mRNA processing"/>
    <property type="evidence" value="ECO:0007669"/>
    <property type="project" value="UniProtKB-UniRule"/>
</dbReference>
<feature type="domain" description="RNase III" evidence="11">
    <location>
        <begin position="4"/>
        <end position="133"/>
    </location>
</feature>
<feature type="binding site" evidence="9">
    <location>
        <position position="119"/>
    </location>
    <ligand>
        <name>Mg(2+)</name>
        <dbReference type="ChEBI" id="CHEBI:18420"/>
    </ligand>
</feature>
<dbReference type="FunFam" id="1.10.1520.10:FF:000001">
    <property type="entry name" value="Ribonuclease 3"/>
    <property type="match status" value="1"/>
</dbReference>
<dbReference type="Pfam" id="PF00035">
    <property type="entry name" value="dsrm"/>
    <property type="match status" value="1"/>
</dbReference>
<comment type="similarity">
    <text evidence="2">Belongs to the ribonuclease III family.</text>
</comment>
<dbReference type="EMBL" id="MHQD01000028">
    <property type="protein sequence ID" value="OGZ95819.1"/>
    <property type="molecule type" value="Genomic_DNA"/>
</dbReference>
<evidence type="ECO:0000256" key="3">
    <source>
        <dbReference type="ARBA" id="ARBA00022552"/>
    </source>
</evidence>
<feature type="active site" evidence="9">
    <location>
        <position position="50"/>
    </location>
</feature>
<dbReference type="NCBIfam" id="TIGR02191">
    <property type="entry name" value="RNaseIII"/>
    <property type="match status" value="1"/>
</dbReference>
<dbReference type="PANTHER" id="PTHR11207:SF0">
    <property type="entry name" value="RIBONUCLEASE 3"/>
    <property type="match status" value="1"/>
</dbReference>
<dbReference type="EC" id="3.1.26.3" evidence="9"/>
<dbReference type="Gene3D" id="1.10.1520.10">
    <property type="entry name" value="Ribonuclease III domain"/>
    <property type="match status" value="1"/>
</dbReference>
<dbReference type="PROSITE" id="PS00517">
    <property type="entry name" value="RNASE_3_1"/>
    <property type="match status" value="1"/>
</dbReference>
<proteinExistence type="inferred from homology"/>
<evidence type="ECO:0000256" key="9">
    <source>
        <dbReference type="HAMAP-Rule" id="MF_00104"/>
    </source>
</evidence>
<dbReference type="CDD" id="cd10845">
    <property type="entry name" value="DSRM_RNAse_III_family"/>
    <property type="match status" value="1"/>
</dbReference>
<dbReference type="Gene3D" id="3.30.160.20">
    <property type="match status" value="1"/>
</dbReference>
<comment type="caution">
    <text evidence="12">The sequence shown here is derived from an EMBL/GenBank/DDBJ whole genome shotgun (WGS) entry which is preliminary data.</text>
</comment>
<dbReference type="Pfam" id="PF14622">
    <property type="entry name" value="Ribonucleas_3_3"/>
    <property type="match status" value="1"/>
</dbReference>
<dbReference type="GO" id="GO:0005737">
    <property type="term" value="C:cytoplasm"/>
    <property type="evidence" value="ECO:0007669"/>
    <property type="project" value="UniProtKB-SubCell"/>
</dbReference>
<comment type="function">
    <text evidence="9">Digests double-stranded RNA. Involved in the processing of primary rRNA transcript to yield the immediate precursors to the large and small rRNAs (23S and 16S). Processes some mRNAs, and tRNAs when they are encoded in the rRNA operon. Processes pre-crRNA and tracrRNA of type II CRISPR loci if present in the organism.</text>
</comment>
<keyword evidence="3 9" id="KW-0698">rRNA processing</keyword>
<dbReference type="SMART" id="SM00535">
    <property type="entry name" value="RIBOc"/>
    <property type="match status" value="1"/>
</dbReference>
<dbReference type="InterPro" id="IPR000999">
    <property type="entry name" value="RNase_III_dom"/>
</dbReference>
<evidence type="ECO:0000256" key="5">
    <source>
        <dbReference type="ARBA" id="ARBA00022722"/>
    </source>
</evidence>
<dbReference type="GO" id="GO:0019843">
    <property type="term" value="F:rRNA binding"/>
    <property type="evidence" value="ECO:0007669"/>
    <property type="project" value="UniProtKB-KW"/>
</dbReference>
<keyword evidence="9" id="KW-0699">rRNA-binding</keyword>
<evidence type="ECO:0000256" key="6">
    <source>
        <dbReference type="ARBA" id="ARBA00022759"/>
    </source>
</evidence>
<evidence type="ECO:0000313" key="12">
    <source>
        <dbReference type="EMBL" id="OGZ95819.1"/>
    </source>
</evidence>
<dbReference type="FunFam" id="3.30.160.20:FF:000007">
    <property type="entry name" value="Double-stranded RNA-binding protein Staufen homolog 1"/>
    <property type="match status" value="1"/>
</dbReference>
<gene>
    <name evidence="9" type="primary">rnc</name>
    <name evidence="12" type="ORF">A2847_01665</name>
</gene>
<dbReference type="GO" id="GO:0046872">
    <property type="term" value="F:metal ion binding"/>
    <property type="evidence" value="ECO:0007669"/>
    <property type="project" value="UniProtKB-KW"/>
</dbReference>
<dbReference type="GO" id="GO:0003725">
    <property type="term" value="F:double-stranded RNA binding"/>
    <property type="evidence" value="ECO:0007669"/>
    <property type="project" value="TreeGrafter"/>
</dbReference>
<dbReference type="InterPro" id="IPR014720">
    <property type="entry name" value="dsRBD_dom"/>
</dbReference>